<dbReference type="PROSITE" id="PS51891">
    <property type="entry name" value="CENP_V_GFA"/>
    <property type="match status" value="1"/>
</dbReference>
<dbReference type="PANTHER" id="PTHR33337">
    <property type="entry name" value="GFA DOMAIN-CONTAINING PROTEIN"/>
    <property type="match status" value="1"/>
</dbReference>
<keyword evidence="4" id="KW-0456">Lyase</keyword>
<dbReference type="GO" id="GO:0046872">
    <property type="term" value="F:metal ion binding"/>
    <property type="evidence" value="ECO:0007669"/>
    <property type="project" value="UniProtKB-KW"/>
</dbReference>
<sequence>MMSQISGTCLCGRIKVIITDTNLSDNESHRGHLCHCGNCRAWGGCVVASIFKIEKQKVTLKGEDNLQSYEDHNTASGNVIYRQFCRHCGSCVLKTTPRSPQSYDISMGLFAKTPIPEFECYRDSRQSWESAVQWPVKGEFGKLPGM</sequence>
<accession>A0A6H0XTV8</accession>
<name>A0A6H0XTV8_9PEZI</name>
<protein>
    <recommendedName>
        <fullName evidence="5">CENP-V/GFA domain-containing protein</fullName>
    </recommendedName>
</protein>
<evidence type="ECO:0000256" key="4">
    <source>
        <dbReference type="ARBA" id="ARBA00023239"/>
    </source>
</evidence>
<evidence type="ECO:0000256" key="1">
    <source>
        <dbReference type="ARBA" id="ARBA00005495"/>
    </source>
</evidence>
<dbReference type="EMBL" id="CP051140">
    <property type="protein sequence ID" value="QIW97889.1"/>
    <property type="molecule type" value="Genomic_DNA"/>
</dbReference>
<dbReference type="Gene3D" id="3.90.1590.10">
    <property type="entry name" value="glutathione-dependent formaldehyde- activating enzyme (gfa)"/>
    <property type="match status" value="1"/>
</dbReference>
<dbReference type="InterPro" id="IPR011057">
    <property type="entry name" value="Mss4-like_sf"/>
</dbReference>
<proteinExistence type="inferred from homology"/>
<keyword evidence="7" id="KW-1185">Reference proteome</keyword>
<evidence type="ECO:0000256" key="3">
    <source>
        <dbReference type="ARBA" id="ARBA00022833"/>
    </source>
</evidence>
<evidence type="ECO:0000313" key="7">
    <source>
        <dbReference type="Proteomes" id="UP000503462"/>
    </source>
</evidence>
<reference evidence="6 7" key="1">
    <citation type="journal article" date="2016" name="Sci. Rep.">
        <title>Peltaster fructicola genome reveals evolution from an invasive phytopathogen to an ectophytic parasite.</title>
        <authorList>
            <person name="Xu C."/>
            <person name="Chen H."/>
            <person name="Gleason M.L."/>
            <person name="Xu J.R."/>
            <person name="Liu H."/>
            <person name="Zhang R."/>
            <person name="Sun G."/>
        </authorList>
    </citation>
    <scope>NUCLEOTIDE SEQUENCE [LARGE SCALE GENOMIC DNA]</scope>
    <source>
        <strain evidence="6 7">LNHT1506</strain>
    </source>
</reference>
<dbReference type="PANTHER" id="PTHR33337:SF43">
    <property type="entry name" value="CENP-V_GFA DOMAIN-CONTAINING PROTEIN"/>
    <property type="match status" value="1"/>
</dbReference>
<evidence type="ECO:0000313" key="6">
    <source>
        <dbReference type="EMBL" id="QIW97889.1"/>
    </source>
</evidence>
<keyword evidence="3" id="KW-0862">Zinc</keyword>
<dbReference type="InterPro" id="IPR006913">
    <property type="entry name" value="CENP-V/GFA"/>
</dbReference>
<evidence type="ECO:0000259" key="5">
    <source>
        <dbReference type="PROSITE" id="PS51891"/>
    </source>
</evidence>
<dbReference type="SUPFAM" id="SSF51316">
    <property type="entry name" value="Mss4-like"/>
    <property type="match status" value="1"/>
</dbReference>
<comment type="similarity">
    <text evidence="1">Belongs to the Gfa family.</text>
</comment>
<evidence type="ECO:0000256" key="2">
    <source>
        <dbReference type="ARBA" id="ARBA00022723"/>
    </source>
</evidence>
<dbReference type="OrthoDB" id="9985472at2759"/>
<dbReference type="Pfam" id="PF04828">
    <property type="entry name" value="GFA"/>
    <property type="match status" value="1"/>
</dbReference>
<dbReference type="GO" id="GO:0016846">
    <property type="term" value="F:carbon-sulfur lyase activity"/>
    <property type="evidence" value="ECO:0007669"/>
    <property type="project" value="InterPro"/>
</dbReference>
<dbReference type="AlphaFoldDB" id="A0A6H0XTV8"/>
<feature type="domain" description="CENP-V/GFA" evidence="5">
    <location>
        <begin position="5"/>
        <end position="129"/>
    </location>
</feature>
<keyword evidence="2" id="KW-0479">Metal-binding</keyword>
<dbReference type="Proteomes" id="UP000503462">
    <property type="component" value="Chromosome 2"/>
</dbReference>
<gene>
    <name evidence="6" type="ORF">AMS68_003407</name>
</gene>
<organism evidence="6 7">
    <name type="scientific">Peltaster fructicola</name>
    <dbReference type="NCBI Taxonomy" id="286661"/>
    <lineage>
        <taxon>Eukaryota</taxon>
        <taxon>Fungi</taxon>
        <taxon>Dikarya</taxon>
        <taxon>Ascomycota</taxon>
        <taxon>Pezizomycotina</taxon>
        <taxon>Dothideomycetes</taxon>
        <taxon>Dothideomycetes incertae sedis</taxon>
        <taxon>Peltaster</taxon>
    </lineage>
</organism>